<feature type="transmembrane region" description="Helical" evidence="2">
    <location>
        <begin position="14"/>
        <end position="38"/>
    </location>
</feature>
<protein>
    <submittedName>
        <fullName evidence="3">Uncharacterized protein</fullName>
    </submittedName>
</protein>
<feature type="region of interest" description="Disordered" evidence="1">
    <location>
        <begin position="603"/>
        <end position="636"/>
    </location>
</feature>
<dbReference type="Proteomes" id="UP000000542">
    <property type="component" value="Chromosome 10"/>
</dbReference>
<dbReference type="RefSeq" id="XP_001681364.1">
    <property type="nucleotide sequence ID" value="XM_001681312.1"/>
</dbReference>
<feature type="compositionally biased region" description="Pro residues" evidence="1">
    <location>
        <begin position="1655"/>
        <end position="1669"/>
    </location>
</feature>
<feature type="region of interest" description="Disordered" evidence="1">
    <location>
        <begin position="1542"/>
        <end position="1565"/>
    </location>
</feature>
<dbReference type="VEuPathDB" id="TriTrypDB:LmjF.10.0320"/>
<feature type="region of interest" description="Disordered" evidence="1">
    <location>
        <begin position="1894"/>
        <end position="1916"/>
    </location>
</feature>
<keyword evidence="2" id="KW-0812">Transmembrane</keyword>
<keyword evidence="2" id="KW-1133">Transmembrane helix</keyword>
<sequence length="1961" mass="207974">MSVNSSLTYALRCFYYACRTTLLFVVEMLLFLPSYYLVERHDAPSAWLGRRGEAQVQPVLPAAYKYQKAEERDKSNYSESANIVPVGTGGPPLDSSAREVEDNRCILSRKSVSRIRSLHISTVSSSWWSPQVLRSVDPSSATHSPETPHLRQQKQHQSLLRSFYGHPQAALPQSRYDGIGGDDDMNGSVGSWSNYTIGATPVAATLNRPFSLPIAEVSGWRDGTSGGELIPISLQSSPMQRSQRLQGQRGAHQRPHGGGVDEEEAACTSFNGFLSATARDAADIEYQQPCVTDTFFDGLAVSVLVSAQEQQQQQDRLAAVRKRVGIAEAEGLFARLGHRQCGAASRRAAARTSSTPACVAAARERMRATVPVWCTVVFHSPTPQSSARGRVMENASSPFRGQYGFLPPWYAVHARAQLLLALVDPLLRIAAELLWCRGWGTLTASSAAQTEALGEPGSIITPSATAASPEHQRLRQHCTRAPPLPPWPMRGSWQDAGVFLLGPLFLCFRVLRSLFYAIVGPPGATAPLDYSTCMSASPTSRSAAGGGGAWHPFRCFETAVQARMDRYTTDTRHIFEPLHKNATATTTTVSFAAATARAGSSITPAPHAFSKPTTSSAKAAGAARPQGHAASLPHPAFPASAPAPACRKSVGVYWLHGRRPPIWSAAPADDPSTTSAAQPPSPAPVVVLLLCPSLLQGSGLYQHTVTRLSCVCQLLTLAGAWQASFATDDAAADRMFLPSSRGTATTRNATQNRDGSTDRENTVQIPAAGAEKAYKPVMLSTSSCEDGSIRGSGAEVNGQPSPPATSSSLPSAARPAARPATQWYAAVPVVELRVPATSPERTDDVSMPPLTLKDVRHIVERLRSNLESCTPPAANLPVPCASTATGRSARPDLFGHAPSPDAAAEVSADPRPRRAVYIVAVGWSEAASPLLELAITQQQPQTSTGSGRSTEDENGGGSGEQSPARLDGLVCISHTLSSAFQLLPQQRAEGLALQRSTRATSSTTGFTRGVAHAGTSTASSGGALNTIVAPAGSPPLLTARLQAASRMPRILSSLTTGPARLLVLLTRMQLIADALLAHRQHQEQWQGSGLAAVGNARILRTAGELHYADVHAPRQPEYMAHKRAGAPPLQAGPEPMPDISFYHILHVFREAREEVNRAQRGLDRATITWTHQQQQQQTRSAQRSSFLDCISSMSAGNLFALTSKATEGDVDPRITRAAAAAAQQHSQSTLPQSHSLSPSPASARTASVPGSMTNALRQHALSTAPFSKLVRIISPPDLTASMPLMASSSSVAAVSDALGEANALAAPTATSPGRSGCVLSSLTVDQDSLHSHDQTQTLSFSHHYSYGSPLIMHQDLVRESSALWGMPRLESVTDWEELAKSAIMVEAQQQQQRLEAANATANDLAPPLSLDPPTLLDCSGRRHFLSPSWAEGEGERFSASDSLAATSSSFVGKPLRCARSHMSTEDVVASCTLQVLSPTARQVARLPGSGAVGTPQTAAATRGVASACNRDKRSGLVSHAKEASTADREGALLVSAATMRPSLLHPDVTSPRDSGDRGSAAPSFASEQLASEAFRSFDAAPAPSALVAASADDGAGNLCMVGAEGKGCSAASPNVLPSLKEAALYAPERSVKSPVSRYDAQHSLSQPSFSASTPLPQPQQPMPYPPPSRLPALSSQAAALVELRVRSAQHAALIQRIRVPTLLVHASDDSVAPTSTLPFSLLQANPWITTVLTRRGSHAVFMEGASEVWRRPRLVVTERARPADTTLTASSAAVAEGMVYWPGSGLDEVGSARGARDGPHWKTPTAPSSPRGDKVVSPPAAATSQQSPALMAAAHSKMPSPWAQNAKAKRVRSNGTSSSSTSVSNSCCTDDFDDDGDTVSSAIVEWLPVIDEDVDGKRHTGKRQSTASLRRPPKEQQRLAAATTSTWWQVRIDGTTWLERLLFEYVEKVIVCPPAASSPIG</sequence>
<evidence type="ECO:0000256" key="1">
    <source>
        <dbReference type="SAM" id="MobiDB-lite"/>
    </source>
</evidence>
<feature type="compositionally biased region" description="Polar residues" evidence="1">
    <location>
        <begin position="1223"/>
        <end position="1248"/>
    </location>
</feature>
<feature type="compositionally biased region" description="Polar residues" evidence="1">
    <location>
        <begin position="236"/>
        <end position="246"/>
    </location>
</feature>
<keyword evidence="2" id="KW-0472">Membrane</keyword>
<dbReference type="VEuPathDB" id="TriTrypDB:LMJLV39_100008300"/>
<dbReference type="KEGG" id="lma:LMJF_10_0320"/>
<evidence type="ECO:0000313" key="4">
    <source>
        <dbReference type="Proteomes" id="UP000000542"/>
    </source>
</evidence>
<dbReference type="VEuPathDB" id="TriTrypDB:LMJFC_100009700"/>
<feature type="region of interest" description="Disordered" evidence="1">
    <location>
        <begin position="137"/>
        <end position="157"/>
    </location>
</feature>
<feature type="compositionally biased region" description="Low complexity" evidence="1">
    <location>
        <begin position="804"/>
        <end position="815"/>
    </location>
</feature>
<organism evidence="3 4">
    <name type="scientific">Leishmania major</name>
    <dbReference type="NCBI Taxonomy" id="5664"/>
    <lineage>
        <taxon>Eukaryota</taxon>
        <taxon>Discoba</taxon>
        <taxon>Euglenozoa</taxon>
        <taxon>Kinetoplastea</taxon>
        <taxon>Metakinetoplastina</taxon>
        <taxon>Trypanosomatida</taxon>
        <taxon>Trypanosomatidae</taxon>
        <taxon>Leishmaniinae</taxon>
        <taxon>Leishmania</taxon>
    </lineage>
</organism>
<feature type="region of interest" description="Disordered" evidence="1">
    <location>
        <begin position="1218"/>
        <end position="1248"/>
    </location>
</feature>
<feature type="region of interest" description="Disordered" evidence="1">
    <location>
        <begin position="236"/>
        <end position="263"/>
    </location>
</feature>
<dbReference type="VEuPathDB" id="TriTrypDB:LMJSD75_100008400"/>
<proteinExistence type="predicted"/>
<name>Q4QHI4_LEIMA</name>
<feature type="compositionally biased region" description="Low complexity" evidence="1">
    <location>
        <begin position="1817"/>
        <end position="1829"/>
    </location>
</feature>
<dbReference type="EMBL" id="FR796406">
    <property type="protein sequence ID" value="CAJ02490.1"/>
    <property type="molecule type" value="Genomic_DNA"/>
</dbReference>
<dbReference type="InParanoid" id="Q4QHI4"/>
<feature type="region of interest" description="Disordered" evidence="1">
    <location>
        <begin position="1790"/>
        <end position="1868"/>
    </location>
</feature>
<dbReference type="GeneID" id="5649632"/>
<feature type="compositionally biased region" description="Low complexity" evidence="1">
    <location>
        <begin position="1853"/>
        <end position="1866"/>
    </location>
</feature>
<dbReference type="SUPFAM" id="SSF53474">
    <property type="entry name" value="alpha/beta-Hydrolases"/>
    <property type="match status" value="1"/>
</dbReference>
<dbReference type="InterPro" id="IPR029058">
    <property type="entry name" value="AB_hydrolase_fold"/>
</dbReference>
<evidence type="ECO:0000313" key="3">
    <source>
        <dbReference type="EMBL" id="CAJ02490.1"/>
    </source>
</evidence>
<feature type="region of interest" description="Disordered" evidence="1">
    <location>
        <begin position="71"/>
        <end position="99"/>
    </location>
</feature>
<feature type="region of interest" description="Disordered" evidence="1">
    <location>
        <begin position="738"/>
        <end position="769"/>
    </location>
</feature>
<feature type="compositionally biased region" description="Low complexity" evidence="1">
    <location>
        <begin position="937"/>
        <end position="948"/>
    </location>
</feature>
<feature type="compositionally biased region" description="Polar residues" evidence="1">
    <location>
        <begin position="1642"/>
        <end position="1651"/>
    </location>
</feature>
<accession>Q4QHI4</accession>
<dbReference type="Gene3D" id="3.40.50.1820">
    <property type="entry name" value="alpha/beta hydrolase"/>
    <property type="match status" value="1"/>
</dbReference>
<feature type="compositionally biased region" description="Polar residues" evidence="1">
    <location>
        <begin position="740"/>
        <end position="754"/>
    </location>
</feature>
<feature type="region of interest" description="Disordered" evidence="1">
    <location>
        <begin position="782"/>
        <end position="815"/>
    </location>
</feature>
<dbReference type="eggNOG" id="ENOG502S98N">
    <property type="taxonomic scope" value="Eukaryota"/>
</dbReference>
<dbReference type="OMA" id="LPPWYAV"/>
<keyword evidence="4" id="KW-1185">Reference proteome</keyword>
<evidence type="ECO:0000256" key="2">
    <source>
        <dbReference type="SAM" id="Phobius"/>
    </source>
</evidence>
<reference evidence="3 4" key="2">
    <citation type="journal article" date="2011" name="Genome Res.">
        <title>Chromosome and gene copy number variation allow major structural change between species and strains of Leishmania.</title>
        <authorList>
            <person name="Rogers M.B."/>
            <person name="Hilley J.D."/>
            <person name="Dickens N.J."/>
            <person name="Wilkes J."/>
            <person name="Bates P.A."/>
            <person name="Depledge D.P."/>
            <person name="Harris D."/>
            <person name="Her Y."/>
            <person name="Herzyk P."/>
            <person name="Imamura H."/>
            <person name="Otto T.D."/>
            <person name="Sanders M."/>
            <person name="Seeger K."/>
            <person name="Dujardin J.C."/>
            <person name="Berriman M."/>
            <person name="Smith D.F."/>
            <person name="Hertz-Fowler C."/>
            <person name="Mottram J.C."/>
        </authorList>
    </citation>
    <scope>NUCLEOTIDE SEQUENCE [LARGE SCALE GENOMIC DNA]</scope>
    <source>
        <strain evidence="4">MHOM/IL/81/Friedlin</strain>
    </source>
</reference>
<feature type="region of interest" description="Disordered" evidence="1">
    <location>
        <begin position="937"/>
        <end position="964"/>
    </location>
</feature>
<reference evidence="3 4" key="1">
    <citation type="journal article" date="2005" name="Science">
        <title>The genome of the kinetoplastid parasite, Leishmania major.</title>
        <authorList>
            <person name="Ivens A.C."/>
            <person name="Peacock C.S."/>
            <person name="Worthey E.A."/>
            <person name="Murphy L."/>
            <person name="Aggarwal G."/>
            <person name="Berriman M."/>
            <person name="Sisk E."/>
            <person name="Rajandream M.A."/>
            <person name="Adlem E."/>
            <person name="Aert R."/>
            <person name="Anupama A."/>
            <person name="Apostolou Z."/>
            <person name="Attipoe P."/>
            <person name="Bason N."/>
            <person name="Bauser C."/>
            <person name="Beck A."/>
            <person name="Beverley S.M."/>
            <person name="Bianchettin G."/>
            <person name="Borzym K."/>
            <person name="Bothe G."/>
            <person name="Bruschi C.V."/>
            <person name="Collins M."/>
            <person name="Cadag E."/>
            <person name="Ciarloni L."/>
            <person name="Clayton C."/>
            <person name="Coulson R.M."/>
            <person name="Cronin A."/>
            <person name="Cruz A.K."/>
            <person name="Davies R.M."/>
            <person name="De Gaudenzi J."/>
            <person name="Dobson D.E."/>
            <person name="Duesterhoeft A."/>
            <person name="Fazelina G."/>
            <person name="Fosker N."/>
            <person name="Frasch A.C."/>
            <person name="Fraser A."/>
            <person name="Fuchs M."/>
            <person name="Gabel C."/>
            <person name="Goble A."/>
            <person name="Goffeau A."/>
            <person name="Harris D."/>
            <person name="Hertz-Fowler C."/>
            <person name="Hilbert H."/>
            <person name="Horn D."/>
            <person name="Huang Y."/>
            <person name="Klages S."/>
            <person name="Knights A."/>
            <person name="Kube M."/>
            <person name="Larke N."/>
            <person name="Litvin L."/>
            <person name="Lord A."/>
            <person name="Louie T."/>
            <person name="Marra M."/>
            <person name="Masuy D."/>
            <person name="Matthews K."/>
            <person name="Michaeli S."/>
            <person name="Mottram J.C."/>
            <person name="Muller-Auer S."/>
            <person name="Munden H."/>
            <person name="Nelson S."/>
            <person name="Norbertczak H."/>
            <person name="Oliver K."/>
            <person name="O'neil S."/>
            <person name="Pentony M."/>
            <person name="Pohl T.M."/>
            <person name="Price C."/>
            <person name="Purnelle B."/>
            <person name="Quail M.A."/>
            <person name="Rabbinowitsch E."/>
            <person name="Reinhardt R."/>
            <person name="Rieger M."/>
            <person name="Rinta J."/>
            <person name="Robben J."/>
            <person name="Robertson L."/>
            <person name="Ruiz J.C."/>
            <person name="Rutter S."/>
            <person name="Saunders D."/>
            <person name="Schafer M."/>
            <person name="Schein J."/>
            <person name="Schwartz D.C."/>
            <person name="Seeger K."/>
            <person name="Seyler A."/>
            <person name="Sharp S."/>
            <person name="Shin H."/>
            <person name="Sivam D."/>
            <person name="Squares R."/>
            <person name="Squares S."/>
            <person name="Tosato V."/>
            <person name="Vogt C."/>
            <person name="Volckaert G."/>
            <person name="Wambutt R."/>
            <person name="Warren T."/>
            <person name="Wedler H."/>
            <person name="Woodward J."/>
            <person name="Zhou S."/>
            <person name="Zimmermann W."/>
            <person name="Smith D.F."/>
            <person name="Blackwell J.M."/>
            <person name="Stuart K.D."/>
            <person name="Barrell B."/>
            <person name="Myler P.J."/>
        </authorList>
    </citation>
    <scope>NUCLEOTIDE SEQUENCE [LARGE SCALE GENOMIC DNA]</scope>
    <source>
        <strain evidence="4">MHOM/IL/81/Friedlin</strain>
    </source>
</reference>
<dbReference type="HOGENOM" id="CLU_234612_0_0_1"/>
<gene>
    <name evidence="3" type="ORF">LMJF_10_0320</name>
</gene>
<feature type="region of interest" description="Disordered" evidence="1">
    <location>
        <begin position="1635"/>
        <end position="1671"/>
    </location>
</feature>